<sequence>MYRTRIVALSQQFFLPCRISILPAPSHVRKYTERLHPGLRNAFAMEMNTVDETLRKSPSTMDCLPVELQQEILTQLTPLDLARLRCASTIHRNIVNYSLDYVSRQLCFPAISRLRDYVGYHFDSRNIQIDFLESLRRFIAHRRYGPPHTGPIGLANDFVEHWIDQHDGVLRRTTTTHTKSISLDSSGNDSEGASMRSLGLAIWALKRLVNMMMSIHTQYHASPGLWGLWPYGSRTHDSLADRTMLTYLEACGIDETMLRRWETDLVDHGLANLQRDARQQEFLHGPGCDEDGIPKYALTPLNVRWTVKPRPWTGNTSYVKSDRTQRIHGLCSVSKLVAILGVPPLAENGPFAYCVESRCAFEQMRRAVESGEEIDGLVKAMVLKETFVF</sequence>
<evidence type="ECO:0000313" key="2">
    <source>
        <dbReference type="EMBL" id="KXT05399.1"/>
    </source>
</evidence>
<dbReference type="SUPFAM" id="SSF81383">
    <property type="entry name" value="F-box domain"/>
    <property type="match status" value="1"/>
</dbReference>
<dbReference type="OrthoDB" id="3219396at2759"/>
<accession>A0A139HSK7</accession>
<feature type="domain" description="F-box" evidence="1">
    <location>
        <begin position="58"/>
        <end position="106"/>
    </location>
</feature>
<evidence type="ECO:0000259" key="1">
    <source>
        <dbReference type="PROSITE" id="PS50181"/>
    </source>
</evidence>
<name>A0A139HSK7_9PEZI</name>
<proteinExistence type="predicted"/>
<dbReference type="Pfam" id="PF00646">
    <property type="entry name" value="F-box"/>
    <property type="match status" value="1"/>
</dbReference>
<protein>
    <recommendedName>
        <fullName evidence="1">F-box domain-containing protein</fullName>
    </recommendedName>
</protein>
<dbReference type="InterPro" id="IPR001810">
    <property type="entry name" value="F-box_dom"/>
</dbReference>
<dbReference type="EMBL" id="LFZN01000013">
    <property type="protein sequence ID" value="KXT05399.1"/>
    <property type="molecule type" value="Genomic_DNA"/>
</dbReference>
<dbReference type="Proteomes" id="UP000070133">
    <property type="component" value="Unassembled WGS sequence"/>
</dbReference>
<organism evidence="2 3">
    <name type="scientific">Pseudocercospora eumusae</name>
    <dbReference type="NCBI Taxonomy" id="321146"/>
    <lineage>
        <taxon>Eukaryota</taxon>
        <taxon>Fungi</taxon>
        <taxon>Dikarya</taxon>
        <taxon>Ascomycota</taxon>
        <taxon>Pezizomycotina</taxon>
        <taxon>Dothideomycetes</taxon>
        <taxon>Dothideomycetidae</taxon>
        <taxon>Mycosphaerellales</taxon>
        <taxon>Mycosphaerellaceae</taxon>
        <taxon>Pseudocercospora</taxon>
    </lineage>
</organism>
<comment type="caution">
    <text evidence="2">The sequence shown here is derived from an EMBL/GenBank/DDBJ whole genome shotgun (WGS) entry which is preliminary data.</text>
</comment>
<keyword evidence="3" id="KW-1185">Reference proteome</keyword>
<gene>
    <name evidence="2" type="ORF">AC578_10966</name>
</gene>
<evidence type="ECO:0000313" key="3">
    <source>
        <dbReference type="Proteomes" id="UP000070133"/>
    </source>
</evidence>
<reference evidence="2 3" key="1">
    <citation type="submission" date="2015-07" db="EMBL/GenBank/DDBJ databases">
        <title>Comparative genomics of the Sigatoka disease complex on banana suggests a link between parallel evolutionary changes in Pseudocercospora fijiensis and Pseudocercospora eumusae and increased virulence on the banana host.</title>
        <authorList>
            <person name="Chang T.-C."/>
            <person name="Salvucci A."/>
            <person name="Crous P.W."/>
            <person name="Stergiopoulos I."/>
        </authorList>
    </citation>
    <scope>NUCLEOTIDE SEQUENCE [LARGE SCALE GENOMIC DNA]</scope>
    <source>
        <strain evidence="2 3">CBS 114824</strain>
    </source>
</reference>
<dbReference type="AlphaFoldDB" id="A0A139HSK7"/>
<dbReference type="InterPro" id="IPR036047">
    <property type="entry name" value="F-box-like_dom_sf"/>
</dbReference>
<dbReference type="PROSITE" id="PS50181">
    <property type="entry name" value="FBOX"/>
    <property type="match status" value="1"/>
</dbReference>